<keyword evidence="2" id="KW-1133">Transmembrane helix</keyword>
<feature type="compositionally biased region" description="Polar residues" evidence="1">
    <location>
        <begin position="7"/>
        <end position="20"/>
    </location>
</feature>
<sequence length="141" mass="14514">MSHAPPATSSLHPASATNSPRIQRSLSAKAALNDPTLALNLKDATPHRSYNDPNSPSNGARLRFEKLVRRYVGESACAGRDWAGLVAALGLSTTYMVGGVSTVYYPLQNQTLPGVAASWGGRVVAGMVGGAVAVAGALVVL</sequence>
<protein>
    <submittedName>
        <fullName evidence="3">Uncharacterized protein</fullName>
    </submittedName>
</protein>
<feature type="transmembrane region" description="Helical" evidence="2">
    <location>
        <begin position="82"/>
        <end position="107"/>
    </location>
</feature>
<reference evidence="4" key="1">
    <citation type="journal article" date="2018" name="Nat. Microbiol.">
        <title>Leveraging single-cell genomics to expand the fungal tree of life.</title>
        <authorList>
            <person name="Ahrendt S.R."/>
            <person name="Quandt C.A."/>
            <person name="Ciobanu D."/>
            <person name="Clum A."/>
            <person name="Salamov A."/>
            <person name="Andreopoulos B."/>
            <person name="Cheng J.F."/>
            <person name="Woyke T."/>
            <person name="Pelin A."/>
            <person name="Henrissat B."/>
            <person name="Reynolds N.K."/>
            <person name="Benny G.L."/>
            <person name="Smith M.E."/>
            <person name="James T.Y."/>
            <person name="Grigoriev I.V."/>
        </authorList>
    </citation>
    <scope>NUCLEOTIDE SEQUENCE [LARGE SCALE GENOMIC DNA]</scope>
</reference>
<feature type="transmembrane region" description="Helical" evidence="2">
    <location>
        <begin position="119"/>
        <end position="140"/>
    </location>
</feature>
<evidence type="ECO:0000256" key="2">
    <source>
        <dbReference type="SAM" id="Phobius"/>
    </source>
</evidence>
<dbReference type="Proteomes" id="UP000269721">
    <property type="component" value="Unassembled WGS sequence"/>
</dbReference>
<keyword evidence="4" id="KW-1185">Reference proteome</keyword>
<accession>A0A4P9VW10</accession>
<keyword evidence="2" id="KW-0472">Membrane</keyword>
<proteinExistence type="predicted"/>
<name>A0A4P9VW10_9FUNG</name>
<keyword evidence="2" id="KW-0812">Transmembrane</keyword>
<dbReference type="AlphaFoldDB" id="A0A4P9VW10"/>
<evidence type="ECO:0000313" key="3">
    <source>
        <dbReference type="EMBL" id="RKO83879.1"/>
    </source>
</evidence>
<evidence type="ECO:0000256" key="1">
    <source>
        <dbReference type="SAM" id="MobiDB-lite"/>
    </source>
</evidence>
<gene>
    <name evidence="3" type="ORF">BDK51DRAFT_52057</name>
</gene>
<organism evidence="3 4">
    <name type="scientific">Blyttiomyces helicus</name>
    <dbReference type="NCBI Taxonomy" id="388810"/>
    <lineage>
        <taxon>Eukaryota</taxon>
        <taxon>Fungi</taxon>
        <taxon>Fungi incertae sedis</taxon>
        <taxon>Chytridiomycota</taxon>
        <taxon>Chytridiomycota incertae sedis</taxon>
        <taxon>Chytridiomycetes</taxon>
        <taxon>Chytridiomycetes incertae sedis</taxon>
        <taxon>Blyttiomyces</taxon>
    </lineage>
</organism>
<dbReference type="EMBL" id="ML000738">
    <property type="protein sequence ID" value="RKO83879.1"/>
    <property type="molecule type" value="Genomic_DNA"/>
</dbReference>
<evidence type="ECO:0000313" key="4">
    <source>
        <dbReference type="Proteomes" id="UP000269721"/>
    </source>
</evidence>
<feature type="region of interest" description="Disordered" evidence="1">
    <location>
        <begin position="1"/>
        <end position="20"/>
    </location>
</feature>